<protein>
    <submittedName>
        <fullName evidence="4">Cytosine deaminase</fullName>
    </submittedName>
</protein>
<organism evidence="4 5">
    <name type="scientific">Mycolicibacterium agri</name>
    <name type="common">Mycobacterium agri</name>
    <dbReference type="NCBI Taxonomy" id="36811"/>
    <lineage>
        <taxon>Bacteria</taxon>
        <taxon>Bacillati</taxon>
        <taxon>Actinomycetota</taxon>
        <taxon>Actinomycetes</taxon>
        <taxon>Mycobacteriales</taxon>
        <taxon>Mycobacteriaceae</taxon>
        <taxon>Mycolicibacterium</taxon>
    </lineage>
</organism>
<comment type="caution">
    <text evidence="4">The sequence shown here is derived from an EMBL/GenBank/DDBJ whole genome shotgun (WGS) entry which is preliminary data.</text>
</comment>
<evidence type="ECO:0000259" key="3">
    <source>
        <dbReference type="Pfam" id="PF01979"/>
    </source>
</evidence>
<dbReference type="Pfam" id="PF01979">
    <property type="entry name" value="Amidohydro_1"/>
    <property type="match status" value="1"/>
</dbReference>
<reference evidence="4 5" key="1">
    <citation type="journal article" date="2019" name="Emerg. Microbes Infect.">
        <title>Comprehensive subspecies identification of 175 nontuberculous mycobacteria species based on 7547 genomic profiles.</title>
        <authorList>
            <person name="Matsumoto Y."/>
            <person name="Kinjo T."/>
            <person name="Motooka D."/>
            <person name="Nabeya D."/>
            <person name="Jung N."/>
            <person name="Uechi K."/>
            <person name="Horii T."/>
            <person name="Iida T."/>
            <person name="Fujita J."/>
            <person name="Nakamura S."/>
        </authorList>
    </citation>
    <scope>NUCLEOTIDE SEQUENCE [LARGE SCALE GENOMIC DNA]</scope>
    <source>
        <strain evidence="4 5">JCM 6377</strain>
    </source>
</reference>
<evidence type="ECO:0000313" key="4">
    <source>
        <dbReference type="EMBL" id="GFG49466.1"/>
    </source>
</evidence>
<dbReference type="PANTHER" id="PTHR43794">
    <property type="entry name" value="AMINOHYDROLASE SSNA-RELATED"/>
    <property type="match status" value="1"/>
</dbReference>
<dbReference type="InterPro" id="IPR011059">
    <property type="entry name" value="Metal-dep_hydrolase_composite"/>
</dbReference>
<name>A0A7I9VWV4_MYCAG</name>
<dbReference type="SUPFAM" id="SSF51338">
    <property type="entry name" value="Composite domain of metallo-dependent hydrolases"/>
    <property type="match status" value="1"/>
</dbReference>
<proteinExistence type="predicted"/>
<keyword evidence="1" id="KW-0378">Hydrolase</keyword>
<dbReference type="AlphaFoldDB" id="A0A7I9VWV4"/>
<evidence type="ECO:0000256" key="2">
    <source>
        <dbReference type="SAM" id="MobiDB-lite"/>
    </source>
</evidence>
<dbReference type="InterPro" id="IPR006680">
    <property type="entry name" value="Amidohydro-rel"/>
</dbReference>
<dbReference type="InterPro" id="IPR032466">
    <property type="entry name" value="Metal_Hydrolase"/>
</dbReference>
<dbReference type="GO" id="GO:0016810">
    <property type="term" value="F:hydrolase activity, acting on carbon-nitrogen (but not peptide) bonds"/>
    <property type="evidence" value="ECO:0007669"/>
    <property type="project" value="InterPro"/>
</dbReference>
<evidence type="ECO:0000313" key="5">
    <source>
        <dbReference type="Proteomes" id="UP000465302"/>
    </source>
</evidence>
<dbReference type="Gene3D" id="3.20.20.140">
    <property type="entry name" value="Metal-dependent hydrolases"/>
    <property type="match status" value="1"/>
</dbReference>
<dbReference type="Gene3D" id="2.30.40.10">
    <property type="entry name" value="Urease, subunit C, domain 1"/>
    <property type="match status" value="1"/>
</dbReference>
<accession>A0A7I9VWV4</accession>
<dbReference type="InterPro" id="IPR050287">
    <property type="entry name" value="MTA/SAH_deaminase"/>
</dbReference>
<dbReference type="Proteomes" id="UP000465302">
    <property type="component" value="Unassembled WGS sequence"/>
</dbReference>
<dbReference type="SUPFAM" id="SSF51556">
    <property type="entry name" value="Metallo-dependent hydrolases"/>
    <property type="match status" value="1"/>
</dbReference>
<gene>
    <name evidence="4" type="ORF">MAGR_09070</name>
</gene>
<feature type="domain" description="Amidohydrolase-related" evidence="3">
    <location>
        <begin position="80"/>
        <end position="427"/>
    </location>
</feature>
<sequence length="469" mass="49603">MTSPKTSHGSAAGLAGPATGENPPAPKGKRKLLKNATVLTMDPDVGDLVAGDVLIEDSTIRDVGPDLGTDGEVIDCSGSIVIPGFVNSHIHMFQTALRGYWTDALAPDYFAQSREGPDAIFHKYTSDDVYIGEYAGALECLNAGVTTAVDTSQCSYTPAHTDAAIRGLQDSGLRAVYVYSPTTGDNIPAPDYAYPQDLHRLKDALAGDGLVTLALHSPMDADNWALAREVGVPIFTHVNYTKGGLGLEELGRAGVMGSDTTYIHCTWLEDSTWRWIAETGGKVSLSIIVEQTLQHGFAGLQPALDHGLRPSLGTDAVSMGPTDLFAQMKAAFALQRSRIQEAGARGENDLPSVVSTRDILEMATIGGAHAAHLADVTGSLTPGKEADVVVLRADRLNAAPLNSATGAVVTLLDTSNVWTVLVGGNVVKYQGSLVDVSVPDVIRRVRDSADGLFARSGYPRDVLGTRNRR</sequence>
<dbReference type="EMBL" id="BLKS01000001">
    <property type="protein sequence ID" value="GFG49466.1"/>
    <property type="molecule type" value="Genomic_DNA"/>
</dbReference>
<evidence type="ECO:0000256" key="1">
    <source>
        <dbReference type="ARBA" id="ARBA00022801"/>
    </source>
</evidence>
<dbReference type="PANTHER" id="PTHR43794:SF11">
    <property type="entry name" value="AMIDOHYDROLASE-RELATED DOMAIN-CONTAINING PROTEIN"/>
    <property type="match status" value="1"/>
</dbReference>
<feature type="region of interest" description="Disordered" evidence="2">
    <location>
        <begin position="1"/>
        <end position="29"/>
    </location>
</feature>